<evidence type="ECO:0000313" key="1">
    <source>
        <dbReference type="EMBL" id="ANZ45994.1"/>
    </source>
</evidence>
<name>A0A1B2I7P1_9BACT</name>
<dbReference type="KEGG" id="cpor:BED41_13365"/>
<keyword evidence="2" id="KW-1185">Reference proteome</keyword>
<organism evidence="1 2">
    <name type="scientific">Cloacibacillus porcorum</name>
    <dbReference type="NCBI Taxonomy" id="1197717"/>
    <lineage>
        <taxon>Bacteria</taxon>
        <taxon>Thermotogati</taxon>
        <taxon>Synergistota</taxon>
        <taxon>Synergistia</taxon>
        <taxon>Synergistales</taxon>
        <taxon>Synergistaceae</taxon>
        <taxon>Cloacibacillus</taxon>
    </lineage>
</organism>
<dbReference type="AlphaFoldDB" id="A0A1B2I7P1"/>
<accession>A0A1B2I7P1</accession>
<dbReference type="Proteomes" id="UP000093044">
    <property type="component" value="Chromosome"/>
</dbReference>
<sequence>MLFKIDNPAKKFIVYTVRAYGSDYDKYIDKILCHGYQSKNLCIVSGYPNNICVGRDGGVSFY</sequence>
<protein>
    <submittedName>
        <fullName evidence="1">Uncharacterized protein</fullName>
    </submittedName>
</protein>
<reference evidence="1" key="1">
    <citation type="submission" date="2016-08" db="EMBL/GenBank/DDBJ databases">
        <title>Complete genome of Cloacibacillus porcorum.</title>
        <authorList>
            <person name="Looft T."/>
            <person name="Bayles D.O."/>
            <person name="Alt D.P."/>
        </authorList>
    </citation>
    <scope>NUCLEOTIDE SEQUENCE [LARGE SCALE GENOMIC DNA]</scope>
    <source>
        <strain evidence="1">CL-84</strain>
    </source>
</reference>
<dbReference type="EMBL" id="CP016757">
    <property type="protein sequence ID" value="ANZ45994.1"/>
    <property type="molecule type" value="Genomic_DNA"/>
</dbReference>
<proteinExistence type="predicted"/>
<gene>
    <name evidence="1" type="ORF">BED41_13365</name>
</gene>
<evidence type="ECO:0000313" key="2">
    <source>
        <dbReference type="Proteomes" id="UP000093044"/>
    </source>
</evidence>